<dbReference type="AlphaFoldDB" id="A0A1H8SMK0"/>
<dbReference type="EMBL" id="FODV01000005">
    <property type="protein sequence ID" value="SEO80189.1"/>
    <property type="molecule type" value="Genomic_DNA"/>
</dbReference>
<keyword evidence="2" id="KW-1185">Reference proteome</keyword>
<organism evidence="1 2">
    <name type="scientific">Halogranum amylolyticum</name>
    <dbReference type="NCBI Taxonomy" id="660520"/>
    <lineage>
        <taxon>Archaea</taxon>
        <taxon>Methanobacteriati</taxon>
        <taxon>Methanobacteriota</taxon>
        <taxon>Stenosarchaea group</taxon>
        <taxon>Halobacteria</taxon>
        <taxon>Halobacteriales</taxon>
        <taxon>Haloferacaceae</taxon>
    </lineage>
</organism>
<sequence>MLGTVLRTTDRHPLSPVFGVVFSPSPCVFRRFKRKNGFVSLVYVADFSRLSKVEWRESR</sequence>
<dbReference type="Proteomes" id="UP000199126">
    <property type="component" value="Unassembled WGS sequence"/>
</dbReference>
<gene>
    <name evidence="1" type="ORF">SAMN04487948_105223</name>
</gene>
<evidence type="ECO:0000313" key="1">
    <source>
        <dbReference type="EMBL" id="SEO80189.1"/>
    </source>
</evidence>
<evidence type="ECO:0000313" key="2">
    <source>
        <dbReference type="Proteomes" id="UP000199126"/>
    </source>
</evidence>
<proteinExistence type="predicted"/>
<protein>
    <submittedName>
        <fullName evidence="1">Uncharacterized protein</fullName>
    </submittedName>
</protein>
<name>A0A1H8SMK0_9EURY</name>
<accession>A0A1H8SMK0</accession>
<reference evidence="2" key="1">
    <citation type="submission" date="2016-10" db="EMBL/GenBank/DDBJ databases">
        <authorList>
            <person name="Varghese N."/>
            <person name="Submissions S."/>
        </authorList>
    </citation>
    <scope>NUCLEOTIDE SEQUENCE [LARGE SCALE GENOMIC DNA]</scope>
    <source>
        <strain evidence="2">CGMCC 1.10121</strain>
    </source>
</reference>